<name>A0ABP0I6W8_9DINO</name>
<feature type="non-terminal residue" evidence="2">
    <location>
        <position position="259"/>
    </location>
</feature>
<feature type="compositionally biased region" description="Basic and acidic residues" evidence="1">
    <location>
        <begin position="164"/>
        <end position="179"/>
    </location>
</feature>
<keyword evidence="3" id="KW-1185">Reference proteome</keyword>
<gene>
    <name evidence="2" type="ORF">CCMP2556_LOCUS4738</name>
</gene>
<evidence type="ECO:0000313" key="3">
    <source>
        <dbReference type="Proteomes" id="UP001642484"/>
    </source>
</evidence>
<feature type="region of interest" description="Disordered" evidence="1">
    <location>
        <begin position="164"/>
        <end position="259"/>
    </location>
</feature>
<sequence length="259" mass="27878">MAVEQNVEYVDFLRGWKSVRPGRVSWNETDVARVATSMKAHLPVAVLNMMENGTWSGVSLIQLSSDVTKPTCDELAQNHCLLKPLVLSFPKAVPSAYMLTDCYLYLDRLLDKKVFKPQQDESRMVMAGREGVKAKRCLGALRALWRSSKKAWDPRIQDLKACLERSPARRSRSPEDRPAEAAGALADGADDVAEGGDDVGGNDSPADVADHCESGGEEASDGEGSHGEFSGGEDSDGEGSDDEGSNNEGSNNEGSNNEG</sequence>
<evidence type="ECO:0000256" key="1">
    <source>
        <dbReference type="SAM" id="MobiDB-lite"/>
    </source>
</evidence>
<feature type="compositionally biased region" description="Acidic residues" evidence="1">
    <location>
        <begin position="188"/>
        <end position="197"/>
    </location>
</feature>
<accession>A0ABP0I6W8</accession>
<evidence type="ECO:0000313" key="2">
    <source>
        <dbReference type="EMBL" id="CAK8997144.1"/>
    </source>
</evidence>
<comment type="caution">
    <text evidence="2">The sequence shown here is derived from an EMBL/GenBank/DDBJ whole genome shotgun (WGS) entry which is preliminary data.</text>
</comment>
<reference evidence="2 3" key="1">
    <citation type="submission" date="2024-02" db="EMBL/GenBank/DDBJ databases">
        <authorList>
            <person name="Chen Y."/>
            <person name="Shah S."/>
            <person name="Dougan E. K."/>
            <person name="Thang M."/>
            <person name="Chan C."/>
        </authorList>
    </citation>
    <scope>NUCLEOTIDE SEQUENCE [LARGE SCALE GENOMIC DNA]</scope>
</reference>
<protein>
    <submittedName>
        <fullName evidence="2">Uncharacterized protein</fullName>
    </submittedName>
</protein>
<proteinExistence type="predicted"/>
<organism evidence="2 3">
    <name type="scientific">Durusdinium trenchii</name>
    <dbReference type="NCBI Taxonomy" id="1381693"/>
    <lineage>
        <taxon>Eukaryota</taxon>
        <taxon>Sar</taxon>
        <taxon>Alveolata</taxon>
        <taxon>Dinophyceae</taxon>
        <taxon>Suessiales</taxon>
        <taxon>Symbiodiniaceae</taxon>
        <taxon>Durusdinium</taxon>
    </lineage>
</organism>
<dbReference type="Proteomes" id="UP001642484">
    <property type="component" value="Unassembled WGS sequence"/>
</dbReference>
<dbReference type="EMBL" id="CAXAMN010001982">
    <property type="protein sequence ID" value="CAK8997144.1"/>
    <property type="molecule type" value="Genomic_DNA"/>
</dbReference>
<feature type="compositionally biased region" description="Low complexity" evidence="1">
    <location>
        <begin position="246"/>
        <end position="259"/>
    </location>
</feature>
<feature type="compositionally biased region" description="Acidic residues" evidence="1">
    <location>
        <begin position="231"/>
        <end position="245"/>
    </location>
</feature>